<dbReference type="Pfam" id="PF23389">
    <property type="entry name" value="Beta-prop_WDR19_1st"/>
    <property type="match status" value="1"/>
</dbReference>
<keyword evidence="7" id="KW-0206">Cytoskeleton</keyword>
<dbReference type="Pfam" id="PF15911">
    <property type="entry name" value="Beta-prop_WDR19_2nd"/>
    <property type="match status" value="1"/>
</dbReference>
<dbReference type="InterPro" id="IPR056170">
    <property type="entry name" value="Znf_IFT121-like"/>
</dbReference>
<comment type="subcellular location">
    <subcellularLocation>
        <location evidence="1">Cytoplasm</location>
        <location evidence="1">Cytoskeleton</location>
        <location evidence="1">Cilium basal body</location>
    </subcellularLocation>
</comment>
<name>K2MAF9_TRYCR</name>
<evidence type="ECO:0000313" key="14">
    <source>
        <dbReference type="Proteomes" id="UP000007350"/>
    </source>
</evidence>
<dbReference type="InterPro" id="IPR015943">
    <property type="entry name" value="WD40/YVTN_repeat-like_dom_sf"/>
</dbReference>
<keyword evidence="2" id="KW-0963">Cytoplasm</keyword>
<evidence type="ECO:0000259" key="11">
    <source>
        <dbReference type="Pfam" id="PF23389"/>
    </source>
</evidence>
<dbReference type="SUPFAM" id="SSF50969">
    <property type="entry name" value="YVTN repeat-like/Quinoprotein amine dehydrogenase"/>
    <property type="match status" value="1"/>
</dbReference>
<dbReference type="Proteomes" id="UP000007350">
    <property type="component" value="Unassembled WGS sequence"/>
</dbReference>
<feature type="domain" description="WDR19 first beta-propeller" evidence="11">
    <location>
        <begin position="71"/>
        <end position="392"/>
    </location>
</feature>
<dbReference type="PANTHER" id="PTHR14920:SF0">
    <property type="entry name" value="WD REPEAT DOMAIN 19"/>
    <property type="match status" value="1"/>
</dbReference>
<dbReference type="GO" id="GO:0035721">
    <property type="term" value="P:intraciliary retrograde transport"/>
    <property type="evidence" value="ECO:0007669"/>
    <property type="project" value="InterPro"/>
</dbReference>
<keyword evidence="8" id="KW-0966">Cell projection</keyword>
<dbReference type="SUPFAM" id="SSF69322">
    <property type="entry name" value="Tricorn protease domain 2"/>
    <property type="match status" value="1"/>
</dbReference>
<evidence type="ECO:0008006" key="15">
    <source>
        <dbReference type="Google" id="ProtNLM"/>
    </source>
</evidence>
<keyword evidence="3" id="KW-0853">WD repeat</keyword>
<comment type="caution">
    <text evidence="13">The sequence shown here is derived from an EMBL/GenBank/DDBJ whole genome shotgun (WGS) entry which is preliminary data.</text>
</comment>
<evidence type="ECO:0000256" key="5">
    <source>
        <dbReference type="ARBA" id="ARBA00022794"/>
    </source>
</evidence>
<evidence type="ECO:0000256" key="6">
    <source>
        <dbReference type="ARBA" id="ARBA00023069"/>
    </source>
</evidence>
<feature type="domain" description="IFT121-like zinc finger" evidence="10">
    <location>
        <begin position="1343"/>
        <end position="1389"/>
    </location>
</feature>
<dbReference type="EMBL" id="AHKC01010428">
    <property type="protein sequence ID" value="EKF32088.1"/>
    <property type="molecule type" value="Genomic_DNA"/>
</dbReference>
<dbReference type="Pfam" id="PF24762">
    <property type="entry name" value="TPR_IF140-IFT172"/>
    <property type="match status" value="1"/>
</dbReference>
<gene>
    <name evidence="13" type="ORF">MOQ_004070</name>
</gene>
<dbReference type="OrthoDB" id="10250638at2759"/>
<dbReference type="Pfam" id="PF23146">
    <property type="entry name" value="Zf_IFT144_1st"/>
    <property type="match status" value="1"/>
</dbReference>
<evidence type="ECO:0000256" key="2">
    <source>
        <dbReference type="ARBA" id="ARBA00022490"/>
    </source>
</evidence>
<dbReference type="PANTHER" id="PTHR14920">
    <property type="entry name" value="OSMOTIC AVOIDANCE ABNORMAL PROTEIN 1/WD REPEAT MEMBRANE PROTEIN"/>
    <property type="match status" value="1"/>
</dbReference>
<dbReference type="InterPro" id="IPR040379">
    <property type="entry name" value="WDR19/dyf-2"/>
</dbReference>
<evidence type="ECO:0000313" key="13">
    <source>
        <dbReference type="EMBL" id="EKF32088.1"/>
    </source>
</evidence>
<proteinExistence type="predicted"/>
<dbReference type="Pfam" id="PF23145">
    <property type="entry name" value="Zf_2nd_IFT121"/>
    <property type="match status" value="1"/>
</dbReference>
<sequence length="1407" mass="155224">MRIYIPLLFLKCLLYDKGLDVGCHCFFSLSLLHRFKVFSCVFICNSCCFFNMGVQKKFELSTKELGGGVILFSWNSSGTQLAVYSTNGKLQILSPDGKKLHTSSLPGVVRIAWDYSSDTLALIQKNNSNITLQSTGRQSSDSIDSGLHELCFLAWSRRGSHLAVGSTKGTFVVINSETLKKLPVVGTHTKAIVDGKWSVDNTLVMVGEDNVLSISEEDGVLRRQVSLKLMPLSVTLVDLSQRGEKQSSFSTVALINFGKTLEHFNLETFKAQPVPFESKLGTVTVCDFISGGMVCVGFSSGAVALFNASVQGVKMCGMVRSFHDAVNALACCQNFSMCAAVGENALKFFRLADGSIVENAMERVELGGTYGTLRGVEWSKDGSNVTLSTEQGQLISYKLNVSAVSTTNGTVIYFLSSSRVVTAKSLQDDRIIYNANVDIEPAIIAAARGILAVCAGHNVLFYTTEGNEVSLLHRADFPSAISALKVSSRIAAVVCDGKIELNEIRSGENSTTFPENGTANIISLDMTEVLLVYATTEKICVVNLIDFQCVVEHTPSIGIKRAVANASCTRVALIGKNDALYIFNPVTLTLIQTEGFEAEHKNILWDQGDYGILVSYDSKSMVTFVYSPHSRYGPTSESVVIKDTNTENLVTPIPVGYTPVALFKGKVTFQTSSGSLDFVYLNSHNQAMARVPNPEAFYTNFSLNHLRWASQNISTSQEAEDLAVKALHVLDVELAIRLYRQLSQPSLVLCLENIKHINEKNLLIGHISMIMGFFKDAQSFFLRSSQPLCALQMRHDLMQWESALALARQMAPERVFILSKEYAQQLEYRGEYAKALEMYRAGERAMPKGHASTQLTAAQEEVKSHNAVCSKGAARCLLRTGSIREGVKLALDSNDEALIMDCAEILESARQFQDAAHLYEKASEFEHAATLYILEAKNLKAASRVIPKISSRNIIGMFAKAKESEGAFKEAELAYTQAEDWDNVVRIKVEKLNDLYGAYVVVRQTRSAAAAAIVANMCKKRGEFGSAVEFFVLAKSFQEAFDLAKEKNCMSTLEGALLNQAQLLDGIAPASNQAEFAMIAQYYEQSGKPGQAGLFYHIAGNFPLALRNYLDAGESEDIEKAIQVVGKSRSDALTNRLIDYLMGETDGEPKEPSYIFKLYMALGSYEKAAKTSVLISTKEQEMGNYLTAHKTLVDAYRILRDKKMHVPNDLRRSLMLLHSYVIAKPLMKILKDDETASRMLLRVVRNIHKFPKHISAIYTSTALQCLKSGFRKSAFDNACIIIQNGKYGTELDEKTRKKIEGIVRRRGKEEMDDPPEKTSPCPFCDAQVPETELDCGACKNTLPFCIVTGKHMVKDNYSECPICQFPALYSSFVTLLRSSQTCPMCESIIDVNKVQKQSDPDLKAYLA</sequence>
<protein>
    <recommendedName>
        <fullName evidence="15">WD repeat-containing protein 19</fullName>
    </recommendedName>
</protein>
<dbReference type="GO" id="GO:0030991">
    <property type="term" value="C:intraciliary transport particle A"/>
    <property type="evidence" value="ECO:0007669"/>
    <property type="project" value="TreeGrafter"/>
</dbReference>
<feature type="domain" description="WDR19 WD40 repeat" evidence="9">
    <location>
        <begin position="414"/>
        <end position="684"/>
    </location>
</feature>
<dbReference type="InterPro" id="IPR057855">
    <property type="entry name" value="Beta-prop_WDR19_1st"/>
</dbReference>
<reference evidence="13 14" key="1">
    <citation type="journal article" date="2012" name="BMC Genomics">
        <title>Comparative genomic analysis of human infective Trypanosoma cruzi lineages with the bat-restricted subspecies T. cruzi marinkellei.</title>
        <authorList>
            <person name="Franzen O."/>
            <person name="Talavera-Lopez C."/>
            <person name="Ochaya S."/>
            <person name="Butler C.E."/>
            <person name="Messenger L.A."/>
            <person name="Lewis M.D."/>
            <person name="Llewellyn M.S."/>
            <person name="Marinkelle C.J."/>
            <person name="Tyler K.M."/>
            <person name="Miles M.A."/>
            <person name="Andersson B."/>
        </authorList>
    </citation>
    <scope>NUCLEOTIDE SEQUENCE [LARGE SCALE GENOMIC DNA]</scope>
    <source>
        <strain evidence="13 14">B7</strain>
    </source>
</reference>
<dbReference type="InterPro" id="IPR056168">
    <property type="entry name" value="TPR_IF140/IFT172/WDR19"/>
</dbReference>
<evidence type="ECO:0000259" key="12">
    <source>
        <dbReference type="Pfam" id="PF24762"/>
    </source>
</evidence>
<dbReference type="Gene3D" id="2.130.10.10">
    <property type="entry name" value="YVTN repeat-like/Quinoprotein amine dehydrogenase"/>
    <property type="match status" value="2"/>
</dbReference>
<accession>K2MAF9</accession>
<evidence type="ECO:0000259" key="9">
    <source>
        <dbReference type="Pfam" id="PF15911"/>
    </source>
</evidence>
<dbReference type="InterPro" id="IPR039468">
    <property type="entry name" value="WDR19_WD40_rpt"/>
</dbReference>
<keyword evidence="6" id="KW-0969">Cilium</keyword>
<evidence type="ECO:0000256" key="3">
    <source>
        <dbReference type="ARBA" id="ARBA00022574"/>
    </source>
</evidence>
<evidence type="ECO:0000256" key="1">
    <source>
        <dbReference type="ARBA" id="ARBA00004120"/>
    </source>
</evidence>
<evidence type="ECO:0000256" key="8">
    <source>
        <dbReference type="ARBA" id="ARBA00023273"/>
    </source>
</evidence>
<evidence type="ECO:0000256" key="4">
    <source>
        <dbReference type="ARBA" id="ARBA00022737"/>
    </source>
</evidence>
<keyword evidence="4" id="KW-0677">Repeat</keyword>
<evidence type="ECO:0000259" key="10">
    <source>
        <dbReference type="Pfam" id="PF23145"/>
    </source>
</evidence>
<dbReference type="GO" id="GO:0005929">
    <property type="term" value="C:cilium"/>
    <property type="evidence" value="ECO:0007669"/>
    <property type="project" value="TreeGrafter"/>
</dbReference>
<evidence type="ECO:0000256" key="7">
    <source>
        <dbReference type="ARBA" id="ARBA00023212"/>
    </source>
</evidence>
<organism evidence="13 14">
    <name type="scientific">Trypanosoma cruzi marinkellei</name>
    <dbReference type="NCBI Taxonomy" id="85056"/>
    <lineage>
        <taxon>Eukaryota</taxon>
        <taxon>Discoba</taxon>
        <taxon>Euglenozoa</taxon>
        <taxon>Kinetoplastea</taxon>
        <taxon>Metakinetoplastina</taxon>
        <taxon>Trypanosomatida</taxon>
        <taxon>Trypanosomatidae</taxon>
        <taxon>Trypanosoma</taxon>
        <taxon>Schizotrypanum</taxon>
    </lineage>
</organism>
<feature type="domain" description="IF140/IFT172/WDR19 TPR" evidence="12">
    <location>
        <begin position="901"/>
        <end position="1143"/>
    </location>
</feature>
<keyword evidence="14" id="KW-1185">Reference proteome</keyword>
<dbReference type="InterPro" id="IPR011044">
    <property type="entry name" value="Quino_amine_DH_bsu"/>
</dbReference>
<dbReference type="GO" id="GO:0060271">
    <property type="term" value="P:cilium assembly"/>
    <property type="evidence" value="ECO:0007669"/>
    <property type="project" value="TreeGrafter"/>
</dbReference>
<keyword evidence="5" id="KW-0970">Cilium biogenesis/degradation</keyword>